<evidence type="ECO:0000256" key="2">
    <source>
        <dbReference type="ARBA" id="ARBA00022475"/>
    </source>
</evidence>
<evidence type="ECO:0000256" key="5">
    <source>
        <dbReference type="ARBA" id="ARBA00023136"/>
    </source>
</evidence>
<evidence type="ECO:0000313" key="7">
    <source>
        <dbReference type="EMBL" id="RCW71134.1"/>
    </source>
</evidence>
<reference evidence="7 8" key="1">
    <citation type="submission" date="2018-07" db="EMBL/GenBank/DDBJ databases">
        <title>Freshwater and sediment microbial communities from various areas in North America, analyzing microbe dynamics in response to fracking.</title>
        <authorList>
            <person name="Lamendella R."/>
        </authorList>
    </citation>
    <scope>NUCLEOTIDE SEQUENCE [LARGE SCALE GENOMIC DNA]</scope>
    <source>
        <strain evidence="7 8">105B</strain>
    </source>
</reference>
<feature type="transmembrane region" description="Helical" evidence="6">
    <location>
        <begin position="21"/>
        <end position="42"/>
    </location>
</feature>
<organism evidence="7 8">
    <name type="scientific">Marinobacter nauticus</name>
    <name type="common">Marinobacter hydrocarbonoclasticus</name>
    <name type="synonym">Marinobacter aquaeolei</name>
    <dbReference type="NCBI Taxonomy" id="2743"/>
    <lineage>
        <taxon>Bacteria</taxon>
        <taxon>Pseudomonadati</taxon>
        <taxon>Pseudomonadota</taxon>
        <taxon>Gammaproteobacteria</taxon>
        <taxon>Pseudomonadales</taxon>
        <taxon>Marinobacteraceae</taxon>
        <taxon>Marinobacter</taxon>
    </lineage>
</organism>
<dbReference type="InterPro" id="IPR002797">
    <property type="entry name" value="Polysacc_synth"/>
</dbReference>
<feature type="transmembrane region" description="Helical" evidence="6">
    <location>
        <begin position="313"/>
        <end position="334"/>
    </location>
</feature>
<feature type="transmembrane region" description="Helical" evidence="6">
    <location>
        <begin position="93"/>
        <end position="120"/>
    </location>
</feature>
<keyword evidence="5 6" id="KW-0472">Membrane</keyword>
<accession>A0A368XYP7</accession>
<keyword evidence="4 6" id="KW-1133">Transmembrane helix</keyword>
<keyword evidence="3 6" id="KW-0812">Transmembrane</keyword>
<name>A0A368XYP7_MARNT</name>
<dbReference type="GO" id="GO:0005886">
    <property type="term" value="C:plasma membrane"/>
    <property type="evidence" value="ECO:0007669"/>
    <property type="project" value="UniProtKB-SubCell"/>
</dbReference>
<dbReference type="EMBL" id="QPJI01000004">
    <property type="protein sequence ID" value="RCW71134.1"/>
    <property type="molecule type" value="Genomic_DNA"/>
</dbReference>
<keyword evidence="2" id="KW-1003">Cell membrane</keyword>
<dbReference type="PANTHER" id="PTHR30250">
    <property type="entry name" value="PST FAMILY PREDICTED COLANIC ACID TRANSPORTER"/>
    <property type="match status" value="1"/>
</dbReference>
<feature type="transmembrane region" description="Helical" evidence="6">
    <location>
        <begin position="132"/>
        <end position="154"/>
    </location>
</feature>
<evidence type="ECO:0000256" key="6">
    <source>
        <dbReference type="SAM" id="Phobius"/>
    </source>
</evidence>
<dbReference type="InterPro" id="IPR050833">
    <property type="entry name" value="Poly_Biosynth_Transport"/>
</dbReference>
<comment type="caution">
    <text evidence="7">The sequence shown here is derived from an EMBL/GenBank/DDBJ whole genome shotgun (WGS) entry which is preliminary data.</text>
</comment>
<evidence type="ECO:0000313" key="8">
    <source>
        <dbReference type="Proteomes" id="UP000253647"/>
    </source>
</evidence>
<dbReference type="RefSeq" id="WP_181861265.1">
    <property type="nucleotide sequence ID" value="NZ_CAXQQL010000023.1"/>
</dbReference>
<feature type="transmembrane region" description="Helical" evidence="6">
    <location>
        <begin position="379"/>
        <end position="396"/>
    </location>
</feature>
<feature type="transmembrane region" description="Helical" evidence="6">
    <location>
        <begin position="188"/>
        <end position="209"/>
    </location>
</feature>
<proteinExistence type="predicted"/>
<evidence type="ECO:0000256" key="4">
    <source>
        <dbReference type="ARBA" id="ARBA00022989"/>
    </source>
</evidence>
<sequence length="435" mass="46603">MINLGSGTDRLRLLFKQAGTLFTGNIFAGALGLVAFLLTARHLGAENFGALAVITTYAVIVDKLINFQSWQTLIKFGAGMVPERTGSLSLSRLVSFCLMADLISAVAAAAMGFFLVQFVGALLGWSETVLAGARWFCLVVLCNVTGAATGLLRIAGLYRLLAAHLVLANACRLVGVAVGIALGAGMDWFLWVYGLSMLLGYAVIMFGGLSIARRWELGLVTSTYSYFKQYLSFLVWTNLSSVLTVPVKHFDVMVVGAVLSEAAAGQFKVIRQVGQLLGQISSPLYQAVYPFFSRDAGEGKTQSGIRLARDSGYLIVVLAVPLGLLISVPGIWWIPSVLGESYTGLVAPLVVFSVLSSLSLGAGVVHPLFLSLGFARETVIILLCTTPVYLWLLWYLTGVMGLMGVVLAFGIEFFSVVAIKLLIIQRWGNRGAHVG</sequence>
<evidence type="ECO:0000256" key="3">
    <source>
        <dbReference type="ARBA" id="ARBA00022692"/>
    </source>
</evidence>
<dbReference type="Pfam" id="PF01943">
    <property type="entry name" value="Polysacc_synt"/>
    <property type="match status" value="1"/>
</dbReference>
<feature type="transmembrane region" description="Helical" evidence="6">
    <location>
        <begin position="346"/>
        <end position="372"/>
    </location>
</feature>
<feature type="transmembrane region" description="Helical" evidence="6">
    <location>
        <begin position="48"/>
        <end position="65"/>
    </location>
</feature>
<dbReference type="Proteomes" id="UP000253647">
    <property type="component" value="Unassembled WGS sequence"/>
</dbReference>
<protein>
    <submittedName>
        <fullName evidence="7">O-antigen/teichoic acid export membrane protein</fullName>
    </submittedName>
</protein>
<comment type="subcellular location">
    <subcellularLocation>
        <location evidence="1">Cell membrane</location>
        <topology evidence="1">Multi-pass membrane protein</topology>
    </subcellularLocation>
</comment>
<evidence type="ECO:0000256" key="1">
    <source>
        <dbReference type="ARBA" id="ARBA00004651"/>
    </source>
</evidence>
<dbReference type="PANTHER" id="PTHR30250:SF31">
    <property type="entry name" value="INNER MEMBRANE PROTEIN YGHQ"/>
    <property type="match status" value="1"/>
</dbReference>
<gene>
    <name evidence="7" type="ORF">DET61_104292</name>
</gene>
<feature type="transmembrane region" description="Helical" evidence="6">
    <location>
        <begin position="161"/>
        <end position="182"/>
    </location>
</feature>
<dbReference type="AlphaFoldDB" id="A0A368XYP7"/>
<feature type="transmembrane region" description="Helical" evidence="6">
    <location>
        <begin position="402"/>
        <end position="423"/>
    </location>
</feature>